<dbReference type="Gene3D" id="3.40.50.2300">
    <property type="match status" value="1"/>
</dbReference>
<dbReference type="Pfam" id="PF00072">
    <property type="entry name" value="Response_reg"/>
    <property type="match status" value="1"/>
</dbReference>
<evidence type="ECO:0000256" key="2">
    <source>
        <dbReference type="ARBA" id="ARBA00012438"/>
    </source>
</evidence>
<keyword evidence="5 11" id="KW-0418">Kinase</keyword>
<evidence type="ECO:0000313" key="13">
    <source>
        <dbReference type="Proteomes" id="UP000619376"/>
    </source>
</evidence>
<comment type="catalytic activity">
    <reaction evidence="1">
        <text>ATP + protein L-histidine = ADP + protein N-phospho-L-histidine.</text>
        <dbReference type="EC" id="2.7.13.3"/>
    </reaction>
</comment>
<keyword evidence="4" id="KW-0808">Transferase</keyword>
<dbReference type="SUPFAM" id="SSF52172">
    <property type="entry name" value="CheY-like"/>
    <property type="match status" value="1"/>
</dbReference>
<evidence type="ECO:0000313" key="11">
    <source>
        <dbReference type="EMBL" id="MBB5377246.1"/>
    </source>
</evidence>
<dbReference type="GO" id="GO:0000155">
    <property type="term" value="F:phosphorelay sensor kinase activity"/>
    <property type="evidence" value="ECO:0007669"/>
    <property type="project" value="InterPro"/>
</dbReference>
<dbReference type="CDD" id="cd00130">
    <property type="entry name" value="PAS"/>
    <property type="match status" value="1"/>
</dbReference>
<dbReference type="CDD" id="cd16921">
    <property type="entry name" value="HATPase_FilI-like"/>
    <property type="match status" value="1"/>
</dbReference>
<evidence type="ECO:0000256" key="6">
    <source>
        <dbReference type="PROSITE-ProRule" id="PRU00169"/>
    </source>
</evidence>
<dbReference type="PROSITE" id="PS50112">
    <property type="entry name" value="PAS"/>
    <property type="match status" value="1"/>
</dbReference>
<reference evidence="13" key="2">
    <citation type="journal article" date="2019" name="Int. J. Syst. Evol. Microbiol.">
        <title>The Global Catalogue of Microorganisms (GCM) 10K type strain sequencing project: providing services to taxonomists for standard genome sequencing and annotation.</title>
        <authorList>
            <consortium name="The Broad Institute Genomics Platform"/>
            <consortium name="The Broad Institute Genome Sequencing Center for Infectious Disease"/>
            <person name="Wu L."/>
            <person name="Ma J."/>
        </authorList>
    </citation>
    <scope>NUCLEOTIDE SEQUENCE [LARGE SCALE GENOMIC DNA]</scope>
    <source>
        <strain evidence="13">CGMCC 1.18437</strain>
    </source>
</reference>
<comment type="caution">
    <text evidence="11">The sequence shown here is derived from an EMBL/GenBank/DDBJ whole genome shotgun (WGS) entry which is preliminary data.</text>
</comment>
<proteinExistence type="predicted"/>
<dbReference type="Gene3D" id="3.30.565.10">
    <property type="entry name" value="Histidine kinase-like ATPase, C-terminal domain"/>
    <property type="match status" value="1"/>
</dbReference>
<dbReference type="RefSeq" id="WP_184112613.1">
    <property type="nucleotide sequence ID" value="NZ_BNAJ01000006.1"/>
</dbReference>
<dbReference type="SUPFAM" id="SSF55785">
    <property type="entry name" value="PYP-like sensor domain (PAS domain)"/>
    <property type="match status" value="1"/>
</dbReference>
<dbReference type="Proteomes" id="UP000619376">
    <property type="component" value="Unassembled WGS sequence"/>
</dbReference>
<keyword evidence="3 6" id="KW-0597">Phosphoprotein</keyword>
<dbReference type="PRINTS" id="PR00344">
    <property type="entry name" value="BCTRLSENSOR"/>
</dbReference>
<dbReference type="SMART" id="SM00448">
    <property type="entry name" value="REC"/>
    <property type="match status" value="1"/>
</dbReference>
<dbReference type="SUPFAM" id="SSF47384">
    <property type="entry name" value="Homodimeric domain of signal transducing histidine kinase"/>
    <property type="match status" value="1"/>
</dbReference>
<dbReference type="Pfam" id="PF01590">
    <property type="entry name" value="GAF"/>
    <property type="match status" value="1"/>
</dbReference>
<dbReference type="Pfam" id="PF02518">
    <property type="entry name" value="HATPase_c"/>
    <property type="match status" value="1"/>
</dbReference>
<name>A0A7W8KFL5_9DEIO</name>
<dbReference type="SUPFAM" id="SSF55874">
    <property type="entry name" value="ATPase domain of HSP90 chaperone/DNA topoisomerase II/histidine kinase"/>
    <property type="match status" value="1"/>
</dbReference>
<evidence type="ECO:0000259" key="7">
    <source>
        <dbReference type="PROSITE" id="PS50109"/>
    </source>
</evidence>
<dbReference type="InterPro" id="IPR029016">
    <property type="entry name" value="GAF-like_dom_sf"/>
</dbReference>
<dbReference type="SMART" id="SM00091">
    <property type="entry name" value="PAS"/>
    <property type="match status" value="1"/>
</dbReference>
<dbReference type="FunFam" id="3.30.565.10:FF:000006">
    <property type="entry name" value="Sensor histidine kinase WalK"/>
    <property type="match status" value="1"/>
</dbReference>
<dbReference type="InterPro" id="IPR052162">
    <property type="entry name" value="Sensor_kinase/Photoreceptor"/>
</dbReference>
<dbReference type="InterPro" id="IPR036097">
    <property type="entry name" value="HisK_dim/P_sf"/>
</dbReference>
<dbReference type="InterPro" id="IPR003018">
    <property type="entry name" value="GAF"/>
</dbReference>
<reference evidence="10" key="4">
    <citation type="submission" date="2024-05" db="EMBL/GenBank/DDBJ databases">
        <authorList>
            <person name="Sun Q."/>
            <person name="Zhou Y."/>
        </authorList>
    </citation>
    <scope>NUCLEOTIDE SEQUENCE</scope>
    <source>
        <strain evidence="10">CGMCC 1.18437</strain>
    </source>
</reference>
<dbReference type="Gene3D" id="3.30.450.40">
    <property type="match status" value="1"/>
</dbReference>
<feature type="domain" description="Histidine kinase" evidence="7">
    <location>
        <begin position="440"/>
        <end position="653"/>
    </location>
</feature>
<evidence type="ECO:0000256" key="3">
    <source>
        <dbReference type="ARBA" id="ARBA00022553"/>
    </source>
</evidence>
<evidence type="ECO:0000313" key="12">
    <source>
        <dbReference type="Proteomes" id="UP000539473"/>
    </source>
</evidence>
<dbReference type="SMART" id="SM00065">
    <property type="entry name" value="GAF"/>
    <property type="match status" value="1"/>
</dbReference>
<dbReference type="PROSITE" id="PS50109">
    <property type="entry name" value="HIS_KIN"/>
    <property type="match status" value="1"/>
</dbReference>
<dbReference type="Gene3D" id="1.10.287.130">
    <property type="match status" value="1"/>
</dbReference>
<dbReference type="EC" id="2.7.13.3" evidence="2"/>
<feature type="domain" description="PAS" evidence="9">
    <location>
        <begin position="141"/>
        <end position="189"/>
    </location>
</feature>
<dbReference type="AlphaFoldDB" id="A0A7W8KFL5"/>
<dbReference type="SUPFAM" id="SSF55781">
    <property type="entry name" value="GAF domain-like"/>
    <property type="match status" value="1"/>
</dbReference>
<protein>
    <recommendedName>
        <fullName evidence="2">histidine kinase</fullName>
        <ecNumber evidence="2">2.7.13.3</ecNumber>
    </recommendedName>
</protein>
<dbReference type="InterPro" id="IPR035965">
    <property type="entry name" value="PAS-like_dom_sf"/>
</dbReference>
<organism evidence="11 12">
    <name type="scientific">Deinococcus metalli</name>
    <dbReference type="NCBI Taxonomy" id="1141878"/>
    <lineage>
        <taxon>Bacteria</taxon>
        <taxon>Thermotogati</taxon>
        <taxon>Deinococcota</taxon>
        <taxon>Deinococci</taxon>
        <taxon>Deinococcales</taxon>
        <taxon>Deinococcaceae</taxon>
        <taxon>Deinococcus</taxon>
    </lineage>
</organism>
<feature type="modified residue" description="4-aspartylphosphate" evidence="6">
    <location>
        <position position="66"/>
    </location>
</feature>
<dbReference type="InterPro" id="IPR003661">
    <property type="entry name" value="HisK_dim/P_dom"/>
</dbReference>
<accession>A0A7W8KFL5</accession>
<keyword evidence="11" id="KW-0238">DNA-binding</keyword>
<evidence type="ECO:0000256" key="1">
    <source>
        <dbReference type="ARBA" id="ARBA00000085"/>
    </source>
</evidence>
<dbReference type="InterPro" id="IPR001789">
    <property type="entry name" value="Sig_transdc_resp-reg_receiver"/>
</dbReference>
<dbReference type="Proteomes" id="UP000539473">
    <property type="component" value="Unassembled WGS sequence"/>
</dbReference>
<dbReference type="CDD" id="cd00082">
    <property type="entry name" value="HisKA"/>
    <property type="match status" value="1"/>
</dbReference>
<dbReference type="PANTHER" id="PTHR43304:SF1">
    <property type="entry name" value="PAC DOMAIN-CONTAINING PROTEIN"/>
    <property type="match status" value="1"/>
</dbReference>
<dbReference type="InterPro" id="IPR005467">
    <property type="entry name" value="His_kinase_dom"/>
</dbReference>
<reference evidence="10" key="1">
    <citation type="journal article" date="2014" name="Int. J. Syst. Evol. Microbiol.">
        <title>Complete genome of a new Firmicutes species belonging to the dominant human colonic microbiota ('Ruminococcus bicirculans') reveals two chromosomes and a selective capacity to utilize plant glucans.</title>
        <authorList>
            <consortium name="NISC Comparative Sequencing Program"/>
            <person name="Wegmann U."/>
            <person name="Louis P."/>
            <person name="Goesmann A."/>
            <person name="Henrissat B."/>
            <person name="Duncan S.H."/>
            <person name="Flint H.J."/>
        </authorList>
    </citation>
    <scope>NUCLEOTIDE SEQUENCE</scope>
    <source>
        <strain evidence="10">CGMCC 1.18437</strain>
    </source>
</reference>
<evidence type="ECO:0000259" key="9">
    <source>
        <dbReference type="PROSITE" id="PS50112"/>
    </source>
</evidence>
<evidence type="ECO:0000256" key="4">
    <source>
        <dbReference type="ARBA" id="ARBA00022679"/>
    </source>
</evidence>
<dbReference type="SMART" id="SM00388">
    <property type="entry name" value="HisKA"/>
    <property type="match status" value="1"/>
</dbReference>
<keyword evidence="13" id="KW-1185">Reference proteome</keyword>
<dbReference type="InterPro" id="IPR004358">
    <property type="entry name" value="Sig_transdc_His_kin-like_C"/>
</dbReference>
<feature type="domain" description="Response regulatory" evidence="8">
    <location>
        <begin position="14"/>
        <end position="128"/>
    </location>
</feature>
<dbReference type="Gene3D" id="3.30.450.20">
    <property type="entry name" value="PAS domain"/>
    <property type="match status" value="1"/>
</dbReference>
<dbReference type="EMBL" id="BNAJ01000006">
    <property type="protein sequence ID" value="GHF47909.1"/>
    <property type="molecule type" value="Genomic_DNA"/>
</dbReference>
<evidence type="ECO:0000259" key="8">
    <source>
        <dbReference type="PROSITE" id="PS50110"/>
    </source>
</evidence>
<reference evidence="11 12" key="3">
    <citation type="submission" date="2020-08" db="EMBL/GenBank/DDBJ databases">
        <title>Genomic Encyclopedia of Type Strains, Phase IV (KMG-IV): sequencing the most valuable type-strain genomes for metagenomic binning, comparative biology and taxonomic classification.</title>
        <authorList>
            <person name="Goeker M."/>
        </authorList>
    </citation>
    <scope>NUCLEOTIDE SEQUENCE [LARGE SCALE GENOMIC DNA]</scope>
    <source>
        <strain evidence="11 12">DSM 27521</strain>
    </source>
</reference>
<dbReference type="Pfam" id="PF00512">
    <property type="entry name" value="HisKA"/>
    <property type="match status" value="1"/>
</dbReference>
<dbReference type="InterPro" id="IPR000014">
    <property type="entry name" value="PAS"/>
</dbReference>
<dbReference type="CDD" id="cd00156">
    <property type="entry name" value="REC"/>
    <property type="match status" value="1"/>
</dbReference>
<dbReference type="InterPro" id="IPR036890">
    <property type="entry name" value="HATPase_C_sf"/>
</dbReference>
<evidence type="ECO:0000256" key="5">
    <source>
        <dbReference type="ARBA" id="ARBA00022777"/>
    </source>
</evidence>
<sequence>MTVHPTGAGAAPLRILIVDDSPEDADTFSRFLRRWPDQPVELHTAELGEDAIEQLRHAPPDLLLLDYQLPDMTGVEFLAQARPDCPVIMLTGLGDERVAVNAMQAGAQDYLVKGTLKSDDLWRAAANAIERRALERDLRREQQRSRTILESITDGFLSLDAAQHVTYLNAAACELLGVTAASALHRPLLDALPWLAGTALPTALSAADDAQTTVSEELHDPHTDRWLGVRVYPAPGGLSVYLGDVTLRMHAQERDRQATARLRQLYGASLALNTVLLLEDSEQLIVDQAQHVLGARSAALVLYVFDDDVPRLRVTAVAGPAPDLPAPPAALALDDPHALAHAARAGHVVTPPDGAPGWTAVPITQGSRVLGVLGVLDMPLSTPDDRTLLLTFAELCAQTLDRVTLAQAERQHRLTLERRVQERTAALERSNRELEQFAYVASHDLKEPLRTVSSFAQLLQGRHGAQLDERGQRYLTIVIEGAQRMFTLIEDVLAMARVSHAASPRPVHLDGLLDDVVSSLDSLSQETGAQITSSPLPTLAGDPTQFVQLFQNVIGNALKFRRPGVPPRVHVAAHPVPEGWEFTVTDNGIGMEAQYLEQVFTVFQRLHSRQAYPGNGIGLSVCQKIVESHGGRIWLESVPDQGTTLHFTLPERPALPA</sequence>
<dbReference type="PANTHER" id="PTHR43304">
    <property type="entry name" value="PHYTOCHROME-LIKE PROTEIN CPH1"/>
    <property type="match status" value="1"/>
</dbReference>
<dbReference type="EMBL" id="JACHFK010000006">
    <property type="protein sequence ID" value="MBB5377246.1"/>
    <property type="molecule type" value="Genomic_DNA"/>
</dbReference>
<dbReference type="InterPro" id="IPR011006">
    <property type="entry name" value="CheY-like_superfamily"/>
</dbReference>
<dbReference type="SMART" id="SM00387">
    <property type="entry name" value="HATPase_c"/>
    <property type="match status" value="1"/>
</dbReference>
<gene>
    <name evidence="10" type="ORF">GCM10017781_25300</name>
    <name evidence="11" type="ORF">HNQ07_002719</name>
</gene>
<dbReference type="PROSITE" id="PS50110">
    <property type="entry name" value="RESPONSE_REGULATORY"/>
    <property type="match status" value="1"/>
</dbReference>
<dbReference type="InterPro" id="IPR003594">
    <property type="entry name" value="HATPase_dom"/>
</dbReference>
<dbReference type="GO" id="GO:0003677">
    <property type="term" value="F:DNA binding"/>
    <property type="evidence" value="ECO:0007669"/>
    <property type="project" value="UniProtKB-KW"/>
</dbReference>
<dbReference type="InterPro" id="IPR013656">
    <property type="entry name" value="PAS_4"/>
</dbReference>
<dbReference type="Pfam" id="PF08448">
    <property type="entry name" value="PAS_4"/>
    <property type="match status" value="1"/>
</dbReference>
<evidence type="ECO:0000313" key="10">
    <source>
        <dbReference type="EMBL" id="GHF47909.1"/>
    </source>
</evidence>